<evidence type="ECO:0000313" key="2">
    <source>
        <dbReference type="Proteomes" id="UP000729913"/>
    </source>
</evidence>
<dbReference type="EMBL" id="JAAOIC020000048">
    <property type="protein sequence ID" value="KAG8036947.1"/>
    <property type="molecule type" value="Genomic_DNA"/>
</dbReference>
<sequence>MEEKPNNDIDKLVEQLTEVVKLQDDKAHNENDIIKILDSFLEVEDNFTEDVEDTTTGEVEDKISEEVENQTSEEGIRGIRPRIYFNSL</sequence>
<protein>
    <submittedName>
        <fullName evidence="1">Uncharacterized protein</fullName>
    </submittedName>
</protein>
<accession>A0A8J5UR44</accession>
<gene>
    <name evidence="1" type="ORF">G9C98_004269</name>
</gene>
<name>A0A8J5UR44_9HYME</name>
<dbReference type="OrthoDB" id="26149at2759"/>
<comment type="caution">
    <text evidence="1">The sequence shown here is derived from an EMBL/GenBank/DDBJ whole genome shotgun (WGS) entry which is preliminary data.</text>
</comment>
<dbReference type="AlphaFoldDB" id="A0A8J5UR44"/>
<keyword evidence="2" id="KW-1185">Reference proteome</keyword>
<organism evidence="1 2">
    <name type="scientific">Cotesia typhae</name>
    <dbReference type="NCBI Taxonomy" id="2053667"/>
    <lineage>
        <taxon>Eukaryota</taxon>
        <taxon>Metazoa</taxon>
        <taxon>Ecdysozoa</taxon>
        <taxon>Arthropoda</taxon>
        <taxon>Hexapoda</taxon>
        <taxon>Insecta</taxon>
        <taxon>Pterygota</taxon>
        <taxon>Neoptera</taxon>
        <taxon>Endopterygota</taxon>
        <taxon>Hymenoptera</taxon>
        <taxon>Apocrita</taxon>
        <taxon>Ichneumonoidea</taxon>
        <taxon>Braconidae</taxon>
        <taxon>Microgastrinae</taxon>
        <taxon>Cotesia</taxon>
    </lineage>
</organism>
<reference evidence="1" key="2">
    <citation type="submission" date="2021-04" db="EMBL/GenBank/DDBJ databases">
        <title>Genome-wide patterns of bracovirus chromosomal integration into multiple host tissues during parasitism.</title>
        <authorList>
            <person name="Chebbi M.A.C."/>
        </authorList>
    </citation>
    <scope>NUCLEOTIDE SEQUENCE</scope>
    <source>
        <tissue evidence="1">Whole body</tissue>
    </source>
</reference>
<dbReference type="Proteomes" id="UP000729913">
    <property type="component" value="Unassembled WGS sequence"/>
</dbReference>
<evidence type="ECO:0000313" key="1">
    <source>
        <dbReference type="EMBL" id="KAG8036947.1"/>
    </source>
</evidence>
<reference evidence="1" key="1">
    <citation type="submission" date="2020-03" db="EMBL/GenBank/DDBJ databases">
        <authorList>
            <person name="Chebbi M.A."/>
            <person name="Drezen J.M."/>
        </authorList>
    </citation>
    <scope>NUCLEOTIDE SEQUENCE</scope>
    <source>
        <tissue evidence="1">Whole body</tissue>
    </source>
</reference>
<proteinExistence type="predicted"/>